<evidence type="ECO:0000313" key="3">
    <source>
        <dbReference type="Proteomes" id="UP000035579"/>
    </source>
</evidence>
<sequence>MAGGIAHHVGATVHHLERDGLRAPGARGSTRVHAATTAPIWSTRVWRVSRIRRVPSIRRWIPRVRQARIRRVPGIRRSHTHASAAHPRAGAGLTLLPAPATEGESRTRHALAIHTAAALAVRGPTGLRRRGSRFIGPAGLEREREQDEPEEPGQDTLE</sequence>
<dbReference type="EMBL" id="CP011509">
    <property type="protein sequence ID" value="AKJ04003.1"/>
    <property type="molecule type" value="Genomic_DNA"/>
</dbReference>
<dbReference type="AlphaFoldDB" id="A0AAC8TFI6"/>
<gene>
    <name evidence="2" type="ORF">AA314_05629</name>
</gene>
<proteinExistence type="predicted"/>
<protein>
    <submittedName>
        <fullName evidence="2">Uncharacterized protein</fullName>
    </submittedName>
</protein>
<feature type="region of interest" description="Disordered" evidence="1">
    <location>
        <begin position="127"/>
        <end position="158"/>
    </location>
</feature>
<name>A0AAC8TFI6_9BACT</name>
<organism evidence="2 3">
    <name type="scientific">Archangium gephyra</name>
    <dbReference type="NCBI Taxonomy" id="48"/>
    <lineage>
        <taxon>Bacteria</taxon>
        <taxon>Pseudomonadati</taxon>
        <taxon>Myxococcota</taxon>
        <taxon>Myxococcia</taxon>
        <taxon>Myxococcales</taxon>
        <taxon>Cystobacterineae</taxon>
        <taxon>Archangiaceae</taxon>
        <taxon>Archangium</taxon>
    </lineage>
</organism>
<dbReference type="Proteomes" id="UP000035579">
    <property type="component" value="Chromosome"/>
</dbReference>
<evidence type="ECO:0000313" key="2">
    <source>
        <dbReference type="EMBL" id="AKJ04003.1"/>
    </source>
</evidence>
<feature type="compositionally biased region" description="Acidic residues" evidence="1">
    <location>
        <begin position="146"/>
        <end position="158"/>
    </location>
</feature>
<dbReference type="KEGG" id="age:AA314_05629"/>
<accession>A0AAC8TFI6</accession>
<evidence type="ECO:0000256" key="1">
    <source>
        <dbReference type="SAM" id="MobiDB-lite"/>
    </source>
</evidence>
<reference evidence="2 3" key="1">
    <citation type="submission" date="2015-05" db="EMBL/GenBank/DDBJ databases">
        <title>Genome assembly of Archangium gephyra DSM 2261.</title>
        <authorList>
            <person name="Sharma G."/>
            <person name="Subramanian S."/>
        </authorList>
    </citation>
    <scope>NUCLEOTIDE SEQUENCE [LARGE SCALE GENOMIC DNA]</scope>
    <source>
        <strain evidence="2 3">DSM 2261</strain>
    </source>
</reference>